<accession>A0A2C9CZC0</accession>
<evidence type="ECO:0000313" key="2">
    <source>
        <dbReference type="Proteomes" id="UP000241364"/>
    </source>
</evidence>
<name>A0A2C9CZC0_9CAUD</name>
<organism evidence="1 2">
    <name type="scientific">Yersinia phage fHe-Yen9-03</name>
    <dbReference type="NCBI Taxonomy" id="2052743"/>
    <lineage>
        <taxon>Viruses</taxon>
        <taxon>Duplodnaviria</taxon>
        <taxon>Heunggongvirae</taxon>
        <taxon>Uroviricota</taxon>
        <taxon>Caudoviricetes</taxon>
        <taxon>Eneladusvirus</taxon>
        <taxon>Eneladusvirus Yen904</taxon>
    </lineage>
</organism>
<dbReference type="EMBL" id="LT960552">
    <property type="protein sequence ID" value="SOK59203.1"/>
    <property type="molecule type" value="Genomic_DNA"/>
</dbReference>
<proteinExistence type="predicted"/>
<dbReference type="Proteomes" id="UP000241364">
    <property type="component" value="Chromosome i"/>
</dbReference>
<sequence length="173" mass="20853">MNNENLKDDLSSEFSAYIAELSITDDIKHSKIYIYWHYMVGEYCIEINNKWSGYVPEEFIFKSGFDNYIRWSKYWEKYRTDECFMGLYRKFAQSFDKFFLLDHSNDSELDGHMNMFLYIINTNSIPIEYRKMILSRVIEVLTTRMYYNYAEIVKSALEELDGIQENIRSSKKV</sequence>
<gene>
    <name evidence="1" type="primary">g395</name>
</gene>
<evidence type="ECO:0000313" key="1">
    <source>
        <dbReference type="EMBL" id="SOK59203.1"/>
    </source>
</evidence>
<protein>
    <submittedName>
        <fullName evidence="1">Uncharacterized protein</fullName>
    </submittedName>
</protein>
<reference evidence="2" key="1">
    <citation type="submission" date="2017-10" db="EMBL/GenBank/DDBJ databases">
        <authorList>
            <person name="Skurnik M."/>
        </authorList>
    </citation>
    <scope>NUCLEOTIDE SEQUENCE [LARGE SCALE GENOMIC DNA]</scope>
    <source>
        <strain evidence="2">fHe-Yen9-03</strain>
    </source>
</reference>